<name>A0AB34IN03_PRYPA</name>
<keyword evidence="3" id="KW-1185">Reference proteome</keyword>
<comment type="caution">
    <text evidence="2">The sequence shown here is derived from an EMBL/GenBank/DDBJ whole genome shotgun (WGS) entry which is preliminary data.</text>
</comment>
<feature type="compositionally biased region" description="Basic and acidic residues" evidence="1">
    <location>
        <begin position="7"/>
        <end position="19"/>
    </location>
</feature>
<evidence type="ECO:0000313" key="2">
    <source>
        <dbReference type="EMBL" id="KAL1503310.1"/>
    </source>
</evidence>
<evidence type="ECO:0000256" key="1">
    <source>
        <dbReference type="SAM" id="MobiDB-lite"/>
    </source>
</evidence>
<dbReference type="AlphaFoldDB" id="A0AB34IN03"/>
<dbReference type="Proteomes" id="UP001515480">
    <property type="component" value="Unassembled WGS sequence"/>
</dbReference>
<feature type="region of interest" description="Disordered" evidence="1">
    <location>
        <begin position="1"/>
        <end position="119"/>
    </location>
</feature>
<reference evidence="2 3" key="1">
    <citation type="journal article" date="2024" name="Science">
        <title>Giant polyketide synthase enzymes in the biosynthesis of giant marine polyether toxins.</title>
        <authorList>
            <person name="Fallon T.R."/>
            <person name="Shende V.V."/>
            <person name="Wierzbicki I.H."/>
            <person name="Pendleton A.L."/>
            <person name="Watervoot N.F."/>
            <person name="Auber R.P."/>
            <person name="Gonzalez D.J."/>
            <person name="Wisecaver J.H."/>
            <person name="Moore B.S."/>
        </authorList>
    </citation>
    <scope>NUCLEOTIDE SEQUENCE [LARGE SCALE GENOMIC DNA]</scope>
    <source>
        <strain evidence="2 3">12B1</strain>
    </source>
</reference>
<protein>
    <submittedName>
        <fullName evidence="2">Uncharacterized protein</fullName>
    </submittedName>
</protein>
<dbReference type="EMBL" id="JBGBPQ010000022">
    <property type="protein sequence ID" value="KAL1503310.1"/>
    <property type="molecule type" value="Genomic_DNA"/>
</dbReference>
<gene>
    <name evidence="2" type="ORF">AB1Y20_011362</name>
</gene>
<feature type="compositionally biased region" description="Basic and acidic residues" evidence="1">
    <location>
        <begin position="52"/>
        <end position="84"/>
    </location>
</feature>
<proteinExistence type="predicted"/>
<evidence type="ECO:0000313" key="3">
    <source>
        <dbReference type="Proteomes" id="UP001515480"/>
    </source>
</evidence>
<accession>A0AB34IN03</accession>
<organism evidence="2 3">
    <name type="scientific">Prymnesium parvum</name>
    <name type="common">Toxic golden alga</name>
    <dbReference type="NCBI Taxonomy" id="97485"/>
    <lineage>
        <taxon>Eukaryota</taxon>
        <taxon>Haptista</taxon>
        <taxon>Haptophyta</taxon>
        <taxon>Prymnesiophyceae</taxon>
        <taxon>Prymnesiales</taxon>
        <taxon>Prymnesiaceae</taxon>
        <taxon>Prymnesium</taxon>
    </lineage>
</organism>
<sequence>MQMGTRHLVDLVDRGRAARDGGALRGSVRPRADDSPPLVANQPPRPPVSTSETERGSAGRRESRDRPSGLRERLRGSVRPRADDSPPLVANRPPRPPVSTSETERGRPGGASLEIAPQG</sequence>